<gene>
    <name evidence="2" type="primary">TCL1B</name>
</gene>
<evidence type="ECO:0000256" key="1">
    <source>
        <dbReference type="ARBA" id="ARBA00006399"/>
    </source>
</evidence>
<dbReference type="Ensembl" id="ENSCWAT00000029990.1">
    <property type="protein sequence ID" value="ENSCWAP00000027668.1"/>
    <property type="gene ID" value="ENSCWAG00000020862.1"/>
</dbReference>
<keyword evidence="3" id="KW-1185">Reference proteome</keyword>
<reference evidence="2" key="2">
    <citation type="submission" date="2025-09" db="UniProtKB">
        <authorList>
            <consortium name="Ensembl"/>
        </authorList>
    </citation>
    <scope>IDENTIFICATION</scope>
</reference>
<evidence type="ECO:0000313" key="3">
    <source>
        <dbReference type="Proteomes" id="UP000694540"/>
    </source>
</evidence>
<name>A0A8C3YSI3_9CETA</name>
<protein>
    <submittedName>
        <fullName evidence="2">TCL1 family AKT coactivator B</fullName>
    </submittedName>
</protein>
<evidence type="ECO:0000313" key="2">
    <source>
        <dbReference type="Ensembl" id="ENSCWAP00000027668.1"/>
    </source>
</evidence>
<dbReference type="GO" id="GO:0043539">
    <property type="term" value="F:protein serine/threonine kinase activator activity"/>
    <property type="evidence" value="ECO:0007669"/>
    <property type="project" value="Ensembl"/>
</dbReference>
<reference evidence="2" key="1">
    <citation type="submission" date="2025-08" db="UniProtKB">
        <authorList>
            <consortium name="Ensembl"/>
        </authorList>
    </citation>
    <scope>IDENTIFICATION</scope>
</reference>
<dbReference type="GO" id="GO:0035556">
    <property type="term" value="P:intracellular signal transduction"/>
    <property type="evidence" value="ECO:0007669"/>
    <property type="project" value="Ensembl"/>
</dbReference>
<dbReference type="Proteomes" id="UP000694540">
    <property type="component" value="Unplaced"/>
</dbReference>
<dbReference type="Gene3D" id="2.40.15.10">
    <property type="entry name" value="TCL1/MTCP1"/>
    <property type="match status" value="1"/>
</dbReference>
<proteinExistence type="inferred from homology"/>
<dbReference type="GeneTree" id="ENSGT00390000006885"/>
<sequence>MAAEASPPLGPPPSCLSFQRPGIYEDEEGRTWVTVASRIKPSLRVLDMGAPGSRRDASVTVHMWQMPMHPQTPRFAIHLPVTGLPLKWDLCPGRRYRATDSRLWQIVDHRQIDSREQLILTLWLRGQE</sequence>
<accession>A0A8C3YSI3</accession>
<dbReference type="AlphaFoldDB" id="A0A8C3YSI3"/>
<dbReference type="GO" id="GO:0019901">
    <property type="term" value="F:protein kinase binding"/>
    <property type="evidence" value="ECO:0007669"/>
    <property type="project" value="Ensembl"/>
</dbReference>
<dbReference type="InterPro" id="IPR036672">
    <property type="entry name" value="TCL1_MTCP1_sf"/>
</dbReference>
<dbReference type="InterPro" id="IPR004832">
    <property type="entry name" value="TCL1_MTCP1"/>
</dbReference>
<organism evidence="2 3">
    <name type="scientific">Catagonus wagneri</name>
    <name type="common">Chacoan peccary</name>
    <dbReference type="NCBI Taxonomy" id="51154"/>
    <lineage>
        <taxon>Eukaryota</taxon>
        <taxon>Metazoa</taxon>
        <taxon>Chordata</taxon>
        <taxon>Craniata</taxon>
        <taxon>Vertebrata</taxon>
        <taxon>Euteleostomi</taxon>
        <taxon>Mammalia</taxon>
        <taxon>Eutheria</taxon>
        <taxon>Laurasiatheria</taxon>
        <taxon>Artiodactyla</taxon>
        <taxon>Suina</taxon>
        <taxon>Tayassuidae</taxon>
        <taxon>Catagonus</taxon>
    </lineage>
</organism>
<comment type="similarity">
    <text evidence="1">Belongs to the TCL1 family.</text>
</comment>
<dbReference type="Pfam" id="PF01840">
    <property type="entry name" value="TCL1_MTCP1"/>
    <property type="match status" value="1"/>
</dbReference>
<dbReference type="FunFam" id="2.40.15.10:FF:000003">
    <property type="entry name" value="T cell leukemia/lymphoma 1B"/>
    <property type="match status" value="1"/>
</dbReference>
<dbReference type="SUPFAM" id="SSF50904">
    <property type="entry name" value="Oncogene products"/>
    <property type="match status" value="1"/>
</dbReference>
<dbReference type="PANTHER" id="PTHR14060:SF2">
    <property type="entry name" value="T-CELL LEUKEMIA_LYMPHOMA PROTEIN 1B"/>
    <property type="match status" value="1"/>
</dbReference>
<dbReference type="PANTHER" id="PTHR14060">
    <property type="entry name" value="PROTEIN P13 MTCP-1"/>
    <property type="match status" value="1"/>
</dbReference>